<gene>
    <name evidence="12" type="ORF">J2X98_003725</name>
</gene>
<dbReference type="InterPro" id="IPR044492">
    <property type="entry name" value="P_typ_ATPase_HD_dom"/>
</dbReference>
<evidence type="ECO:0000256" key="8">
    <source>
        <dbReference type="ARBA" id="ARBA00022989"/>
    </source>
</evidence>
<keyword evidence="10" id="KW-1003">Cell membrane</keyword>
<dbReference type="InterPro" id="IPR018303">
    <property type="entry name" value="ATPase_P-typ_P_site"/>
</dbReference>
<dbReference type="SUPFAM" id="SSF56784">
    <property type="entry name" value="HAD-like"/>
    <property type="match status" value="1"/>
</dbReference>
<feature type="transmembrane region" description="Helical" evidence="10">
    <location>
        <begin position="168"/>
        <end position="189"/>
    </location>
</feature>
<keyword evidence="9 10" id="KW-0472">Membrane</keyword>
<feature type="transmembrane region" description="Helical" evidence="10">
    <location>
        <begin position="417"/>
        <end position="439"/>
    </location>
</feature>
<proteinExistence type="inferred from homology"/>
<dbReference type="NCBIfam" id="TIGR01494">
    <property type="entry name" value="ATPase_P-type"/>
    <property type="match status" value="1"/>
</dbReference>
<dbReference type="SFLD" id="SFLDF00027">
    <property type="entry name" value="p-type_atpase"/>
    <property type="match status" value="1"/>
</dbReference>
<dbReference type="Gene3D" id="2.70.150.10">
    <property type="entry name" value="Calcium-transporting ATPase, cytoplasmic transduction domain A"/>
    <property type="match status" value="1"/>
</dbReference>
<dbReference type="PANTHER" id="PTHR43520:SF8">
    <property type="entry name" value="P-TYPE CU(+) TRANSPORTER"/>
    <property type="match status" value="1"/>
</dbReference>
<evidence type="ECO:0000256" key="4">
    <source>
        <dbReference type="ARBA" id="ARBA00022723"/>
    </source>
</evidence>
<dbReference type="Gene3D" id="3.40.1110.10">
    <property type="entry name" value="Calcium-transporting ATPase, cytoplasmic domain N"/>
    <property type="match status" value="1"/>
</dbReference>
<evidence type="ECO:0000313" key="13">
    <source>
        <dbReference type="Proteomes" id="UP001226577"/>
    </source>
</evidence>
<dbReference type="SFLD" id="SFLDS00003">
    <property type="entry name" value="Haloacid_Dehalogenase"/>
    <property type="match status" value="1"/>
</dbReference>
<dbReference type="InterPro" id="IPR001757">
    <property type="entry name" value="P_typ_ATPase"/>
</dbReference>
<dbReference type="SFLD" id="SFLDG00002">
    <property type="entry name" value="C1.7:_P-type_atpase_like"/>
    <property type="match status" value="1"/>
</dbReference>
<keyword evidence="5 10" id="KW-0547">Nucleotide-binding</keyword>
<dbReference type="PROSITE" id="PS00154">
    <property type="entry name" value="ATPASE_E1_E2"/>
    <property type="match status" value="1"/>
</dbReference>
<feature type="transmembrane region" description="Helical" evidence="10">
    <location>
        <begin position="260"/>
        <end position="283"/>
    </location>
</feature>
<dbReference type="PROSITE" id="PS50846">
    <property type="entry name" value="HMA_2"/>
    <property type="match status" value="1"/>
</dbReference>
<dbReference type="RefSeq" id="WP_307310997.1">
    <property type="nucleotide sequence ID" value="NZ_JAUSRE010000023.1"/>
</dbReference>
<evidence type="ECO:0000256" key="9">
    <source>
        <dbReference type="ARBA" id="ARBA00023136"/>
    </source>
</evidence>
<dbReference type="Proteomes" id="UP001226577">
    <property type="component" value="Unassembled WGS sequence"/>
</dbReference>
<dbReference type="SUPFAM" id="SSF55008">
    <property type="entry name" value="HMA, heavy metal-associated domain"/>
    <property type="match status" value="1"/>
</dbReference>
<sequence length="829" mass="85751">MTSRTEGSGMINATKDSARLWASEPGAEPGHERIRARIAGLHCSLCTGTIEKALGRMDGVGTVAVSLTHEQALVDYDPQIVSPDLILGTLRDIGYELYDPRKLRPFEEEEAVLVREGVRLLAAVTASLAAIGLIAVVTGVLSVLVPATVVVLMVPLSYVLLRPAGRARALAGAAGVVAPGVAALVLRAAGVLGEPVVSVSAGLLALAAVFGIGPHILRMAYQSGRRGILNQHVLLEVGAFAGIAGGLIGLTGVLPDYPTAAFFAVTVLIMNYHIFSEWLSLLVKTRSSQSVRKLLDLQPDLARLVTVDGAEAEVPVEQVRVGDLVRVRPGERIPLDGRVRDGVSAVDVSLVTGEPVPVDAGPGDQVVGGSVNGTGTLRVQVSATGAEGFLAQVIRHVEDARALKPGILHLVDRILRVYTPTILTISAVALLGWLAGSWALTGEPDVRRAVFAALSVLVMGYPCAVGIAAPLAIVRGAGTAADKGIVMRTGEAFQTFRQVRTIVLDKTGTLTEGKPAVTATEPATGTAHELLALAAAAEQHSEHPLGRAIVNAARDRAITPAPAWEFESVTGSGVRAMIGGAVVLAGSPAFLTAEGVALSGLVHRIDQFEAAGNTVIGIARDGRALGVIALADRLRPDAAAAVESMRAAGLEPVLVTGDNERAARRVAEQTGISDVRAGVRPEGKAGIVRELQAGGTRVAMVGDGINDAPALMQADVGIAAGAGTDIAVESADIVLLREDVAGVMDARTISDSAYRRTRTNVALAFAFNGIGVPLAATGLVYPVWAMIAMAASVTAIFLNSIGTRPALLFDAIGSVKARRARLAAQEQEA</sequence>
<dbReference type="Pfam" id="PF00403">
    <property type="entry name" value="HMA"/>
    <property type="match status" value="1"/>
</dbReference>
<comment type="caution">
    <text evidence="12">The sequence shown here is derived from an EMBL/GenBank/DDBJ whole genome shotgun (WGS) entry which is preliminary data.</text>
</comment>
<dbReference type="InterPro" id="IPR023214">
    <property type="entry name" value="HAD_sf"/>
</dbReference>
<name>A0ABT9RXY6_9MICC</name>
<feature type="transmembrane region" description="Helical" evidence="10">
    <location>
        <begin position="201"/>
        <end position="221"/>
    </location>
</feature>
<accession>A0ABT9RXY6</accession>
<feature type="transmembrane region" description="Helical" evidence="10">
    <location>
        <begin position="120"/>
        <end position="137"/>
    </location>
</feature>
<protein>
    <submittedName>
        <fullName evidence="12">Heavy metal translocating P-type ATPase</fullName>
    </submittedName>
</protein>
<feature type="domain" description="HMA" evidence="11">
    <location>
        <begin position="32"/>
        <end position="98"/>
    </location>
</feature>
<evidence type="ECO:0000313" key="12">
    <source>
        <dbReference type="EMBL" id="MDP9890113.1"/>
    </source>
</evidence>
<dbReference type="Pfam" id="PF00122">
    <property type="entry name" value="E1-E2_ATPase"/>
    <property type="match status" value="1"/>
</dbReference>
<feature type="transmembrane region" description="Helical" evidence="10">
    <location>
        <begin position="787"/>
        <end position="809"/>
    </location>
</feature>
<evidence type="ECO:0000256" key="6">
    <source>
        <dbReference type="ARBA" id="ARBA00022840"/>
    </source>
</evidence>
<dbReference type="Gene3D" id="3.30.70.100">
    <property type="match status" value="1"/>
</dbReference>
<feature type="transmembrane region" description="Helical" evidence="10">
    <location>
        <begin position="233"/>
        <end position="254"/>
    </location>
</feature>
<dbReference type="InterPro" id="IPR036412">
    <property type="entry name" value="HAD-like_sf"/>
</dbReference>
<feature type="transmembrane region" description="Helical" evidence="10">
    <location>
        <begin position="451"/>
        <end position="474"/>
    </location>
</feature>
<dbReference type="NCBIfam" id="TIGR01525">
    <property type="entry name" value="ATPase-IB_hvy"/>
    <property type="match status" value="1"/>
</dbReference>
<evidence type="ECO:0000259" key="11">
    <source>
        <dbReference type="PROSITE" id="PS50846"/>
    </source>
</evidence>
<evidence type="ECO:0000256" key="3">
    <source>
        <dbReference type="ARBA" id="ARBA00022692"/>
    </source>
</evidence>
<keyword evidence="13" id="KW-1185">Reference proteome</keyword>
<dbReference type="InterPro" id="IPR023299">
    <property type="entry name" value="ATPase_P-typ_cyto_dom_N"/>
</dbReference>
<keyword evidence="6 10" id="KW-0067">ATP-binding</keyword>
<keyword evidence="3 10" id="KW-0812">Transmembrane</keyword>
<keyword evidence="7" id="KW-1278">Translocase</keyword>
<reference evidence="12 13" key="1">
    <citation type="submission" date="2023-07" db="EMBL/GenBank/DDBJ databases">
        <title>Sorghum-associated microbial communities from plants grown in Nebraska, USA.</title>
        <authorList>
            <person name="Schachtman D."/>
        </authorList>
    </citation>
    <scope>NUCLEOTIDE SEQUENCE [LARGE SCALE GENOMIC DNA]</scope>
    <source>
        <strain evidence="12 13">CC222</strain>
    </source>
</reference>
<dbReference type="InterPro" id="IPR036163">
    <property type="entry name" value="HMA_dom_sf"/>
</dbReference>
<dbReference type="EMBL" id="JAUSRE010000023">
    <property type="protein sequence ID" value="MDP9890113.1"/>
    <property type="molecule type" value="Genomic_DNA"/>
</dbReference>
<evidence type="ECO:0000256" key="2">
    <source>
        <dbReference type="ARBA" id="ARBA00006024"/>
    </source>
</evidence>
<dbReference type="CDD" id="cd00371">
    <property type="entry name" value="HMA"/>
    <property type="match status" value="1"/>
</dbReference>
<dbReference type="PRINTS" id="PR00119">
    <property type="entry name" value="CATATPASE"/>
</dbReference>
<dbReference type="Gene3D" id="3.40.50.1000">
    <property type="entry name" value="HAD superfamily/HAD-like"/>
    <property type="match status" value="1"/>
</dbReference>
<feature type="transmembrane region" description="Helical" evidence="10">
    <location>
        <begin position="761"/>
        <end position="781"/>
    </location>
</feature>
<keyword evidence="8 10" id="KW-1133">Transmembrane helix</keyword>
<feature type="transmembrane region" description="Helical" evidence="10">
    <location>
        <begin position="143"/>
        <end position="161"/>
    </location>
</feature>
<dbReference type="InterPro" id="IPR006121">
    <property type="entry name" value="HMA_dom"/>
</dbReference>
<dbReference type="NCBIfam" id="TIGR01511">
    <property type="entry name" value="ATPase-IB1_Cu"/>
    <property type="match status" value="1"/>
</dbReference>
<keyword evidence="4 10" id="KW-0479">Metal-binding</keyword>
<organism evidence="12 13">
    <name type="scientific">Pseudarthrobacter enclensis</name>
    <dbReference type="NCBI Taxonomy" id="993070"/>
    <lineage>
        <taxon>Bacteria</taxon>
        <taxon>Bacillati</taxon>
        <taxon>Actinomycetota</taxon>
        <taxon>Actinomycetes</taxon>
        <taxon>Micrococcales</taxon>
        <taxon>Micrococcaceae</taxon>
        <taxon>Pseudarthrobacter</taxon>
    </lineage>
</organism>
<dbReference type="InterPro" id="IPR027256">
    <property type="entry name" value="P-typ_ATPase_IB"/>
</dbReference>
<evidence type="ECO:0000256" key="10">
    <source>
        <dbReference type="RuleBase" id="RU362081"/>
    </source>
</evidence>
<dbReference type="Pfam" id="PF00702">
    <property type="entry name" value="Hydrolase"/>
    <property type="match status" value="1"/>
</dbReference>
<comment type="similarity">
    <text evidence="2 10">Belongs to the cation transport ATPase (P-type) (TC 3.A.3) family. Type IB subfamily.</text>
</comment>
<evidence type="ECO:0000256" key="5">
    <source>
        <dbReference type="ARBA" id="ARBA00022741"/>
    </source>
</evidence>
<dbReference type="InterPro" id="IPR059000">
    <property type="entry name" value="ATPase_P-type_domA"/>
</dbReference>
<evidence type="ECO:0000256" key="1">
    <source>
        <dbReference type="ARBA" id="ARBA00004651"/>
    </source>
</evidence>
<comment type="subcellular location">
    <subcellularLocation>
        <location evidence="1">Cell membrane</location>
        <topology evidence="1">Multi-pass membrane protein</topology>
    </subcellularLocation>
</comment>
<dbReference type="InterPro" id="IPR008250">
    <property type="entry name" value="ATPase_P-typ_transduc_dom_A_sf"/>
</dbReference>
<dbReference type="SUPFAM" id="SSF81653">
    <property type="entry name" value="Calcium ATPase, transduction domain A"/>
    <property type="match status" value="1"/>
</dbReference>
<evidence type="ECO:0000256" key="7">
    <source>
        <dbReference type="ARBA" id="ARBA00022967"/>
    </source>
</evidence>
<dbReference type="PANTHER" id="PTHR43520">
    <property type="entry name" value="ATP7, ISOFORM B"/>
    <property type="match status" value="1"/>
</dbReference>